<proteinExistence type="predicted"/>
<dbReference type="Gene3D" id="3.90.70.80">
    <property type="match status" value="1"/>
</dbReference>
<sequence>MGDRKAGASRTSALSFPPLYFSISVKKHGSSFTSSTQDQETSWALPLQGPVAPDVQASAWAPILPKKHQELFEPFVIICNALDQITETFEQYCKRMKKEPSSWGGEPELDQTMVYQDYQPTPPPALKDTIYLSFHGNHYNSLIKLSEEEEENVQHSGGWFNCSPYRPNPAAIVSCKSSGSTLTFLPFLSFSLKNRNGRKVRVELEDLHDTIAAGLGRYGEQLNIDLVVGYNDVHVPQGIRNHFRVVCAHDYPRKRSKRS</sequence>
<dbReference type="AlphaFoldDB" id="A0A8X7RVN6"/>
<comment type="caution">
    <text evidence="1">The sequence shown here is derived from an EMBL/GenBank/DDBJ whole genome shotgun (WGS) entry which is preliminary data.</text>
</comment>
<dbReference type="Proteomes" id="UP000886595">
    <property type="component" value="Unassembled WGS sequence"/>
</dbReference>
<dbReference type="InterPro" id="IPR038765">
    <property type="entry name" value="Papain-like_cys_pep_sf"/>
</dbReference>
<evidence type="ECO:0000313" key="2">
    <source>
        <dbReference type="Proteomes" id="UP000886595"/>
    </source>
</evidence>
<accession>A0A8X7RVN6</accession>
<name>A0A8X7RVN6_BRACI</name>
<dbReference type="SUPFAM" id="SSF54001">
    <property type="entry name" value="Cysteine proteinases"/>
    <property type="match status" value="1"/>
</dbReference>
<reference evidence="1 2" key="1">
    <citation type="submission" date="2020-02" db="EMBL/GenBank/DDBJ databases">
        <authorList>
            <person name="Ma Q."/>
            <person name="Huang Y."/>
            <person name="Song X."/>
            <person name="Pei D."/>
        </authorList>
    </citation>
    <scope>NUCLEOTIDE SEQUENCE [LARGE SCALE GENOMIC DNA]</scope>
    <source>
        <strain evidence="1">Sxm20200214</strain>
        <tissue evidence="1">Leaf</tissue>
    </source>
</reference>
<keyword evidence="2" id="KW-1185">Reference proteome</keyword>
<evidence type="ECO:0000313" key="1">
    <source>
        <dbReference type="EMBL" id="KAG2294892.1"/>
    </source>
</evidence>
<gene>
    <name evidence="1" type="ORF">Bca52824_041561</name>
</gene>
<protein>
    <submittedName>
        <fullName evidence="1">Uncharacterized protein</fullName>
    </submittedName>
</protein>
<organism evidence="1 2">
    <name type="scientific">Brassica carinata</name>
    <name type="common">Ethiopian mustard</name>
    <name type="synonym">Abyssinian cabbage</name>
    <dbReference type="NCBI Taxonomy" id="52824"/>
    <lineage>
        <taxon>Eukaryota</taxon>
        <taxon>Viridiplantae</taxon>
        <taxon>Streptophyta</taxon>
        <taxon>Embryophyta</taxon>
        <taxon>Tracheophyta</taxon>
        <taxon>Spermatophyta</taxon>
        <taxon>Magnoliopsida</taxon>
        <taxon>eudicotyledons</taxon>
        <taxon>Gunneridae</taxon>
        <taxon>Pentapetalae</taxon>
        <taxon>rosids</taxon>
        <taxon>malvids</taxon>
        <taxon>Brassicales</taxon>
        <taxon>Brassicaceae</taxon>
        <taxon>Brassiceae</taxon>
        <taxon>Brassica</taxon>
    </lineage>
</organism>
<dbReference type="EMBL" id="JAAMPC010000009">
    <property type="protein sequence ID" value="KAG2294892.1"/>
    <property type="molecule type" value="Genomic_DNA"/>
</dbReference>